<dbReference type="SMART" id="SM00343">
    <property type="entry name" value="ZnF_C2HC"/>
    <property type="match status" value="1"/>
</dbReference>
<dbReference type="PANTHER" id="PTHR45843:SF1">
    <property type="entry name" value="PEPTIDYL-PROLYL CIS-TRANS ISOMERASE-LIKE 4"/>
    <property type="match status" value="1"/>
</dbReference>
<evidence type="ECO:0000259" key="5">
    <source>
        <dbReference type="PROSITE" id="PS50158"/>
    </source>
</evidence>
<dbReference type="Proteomes" id="UP000006729">
    <property type="component" value="Chromosome 7"/>
</dbReference>
<keyword evidence="7" id="KW-1185">Reference proteome</keyword>
<name>A0A3N7F9X5_POPTR</name>
<feature type="region of interest" description="Disordered" evidence="4">
    <location>
        <begin position="179"/>
        <end position="246"/>
    </location>
</feature>
<dbReference type="InterPro" id="IPR035542">
    <property type="entry name" value="CRIP"/>
</dbReference>
<evidence type="ECO:0000256" key="3">
    <source>
        <dbReference type="PROSITE-ProRule" id="PRU00047"/>
    </source>
</evidence>
<keyword evidence="3" id="KW-0863">Zinc-finger</keyword>
<protein>
    <recommendedName>
        <fullName evidence="5">CCHC-type domain-containing protein</fullName>
    </recommendedName>
</protein>
<dbReference type="InterPro" id="IPR036875">
    <property type="entry name" value="Znf_CCHC_sf"/>
</dbReference>
<keyword evidence="2" id="KW-0539">Nucleus</keyword>
<dbReference type="AlphaFoldDB" id="A0A3N7F9X5"/>
<keyword evidence="3" id="KW-0862">Zinc</keyword>
<evidence type="ECO:0000256" key="4">
    <source>
        <dbReference type="SAM" id="MobiDB-lite"/>
    </source>
</evidence>
<evidence type="ECO:0000313" key="6">
    <source>
        <dbReference type="EMBL" id="RQO92632.1"/>
    </source>
</evidence>
<sequence>MIIMFFVKPGLETKEACEQAYFKMDNALIDDRRIHVGFSQSVAKLLSQDRRKDNQPGKAGRGCFKCGSPDHMARDCTGDPANKHHPLKNILKDDDMQHGGDNNSRYEMVFDGDTPESPRPEKRGTGIVTEIGDMERTDDVLKVKEVNILRSDLIEKSIWIEEKNEEMEEETMEITERKIQIVKEGGNDHKDDQDYRKRSSDSHRDHDSHKKRDERDHRHRSAESDNDRECHRDRSNRDDKSSRALR</sequence>
<keyword evidence="3" id="KW-0479">Metal-binding</keyword>
<dbReference type="EMBL" id="CM009296">
    <property type="protein sequence ID" value="RQO92632.1"/>
    <property type="molecule type" value="Genomic_DNA"/>
</dbReference>
<dbReference type="GO" id="GO:0003676">
    <property type="term" value="F:nucleic acid binding"/>
    <property type="evidence" value="ECO:0007669"/>
    <property type="project" value="InterPro"/>
</dbReference>
<evidence type="ECO:0000256" key="1">
    <source>
        <dbReference type="ARBA" id="ARBA00004123"/>
    </source>
</evidence>
<dbReference type="STRING" id="3694.A0A3N7F9X5"/>
<dbReference type="InterPro" id="IPR001878">
    <property type="entry name" value="Znf_CCHC"/>
</dbReference>
<accession>A0A3N7F9X5</accession>
<reference evidence="6 7" key="1">
    <citation type="journal article" date="2006" name="Science">
        <title>The genome of black cottonwood, Populus trichocarpa (Torr. &amp; Gray).</title>
        <authorList>
            <person name="Tuskan G.A."/>
            <person name="Difazio S."/>
            <person name="Jansson S."/>
            <person name="Bohlmann J."/>
            <person name="Grigoriev I."/>
            <person name="Hellsten U."/>
            <person name="Putnam N."/>
            <person name="Ralph S."/>
            <person name="Rombauts S."/>
            <person name="Salamov A."/>
            <person name="Schein J."/>
            <person name="Sterck L."/>
            <person name="Aerts A."/>
            <person name="Bhalerao R.R."/>
            <person name="Bhalerao R.P."/>
            <person name="Blaudez D."/>
            <person name="Boerjan W."/>
            <person name="Brun A."/>
            <person name="Brunner A."/>
            <person name="Busov V."/>
            <person name="Campbell M."/>
            <person name="Carlson J."/>
            <person name="Chalot M."/>
            <person name="Chapman J."/>
            <person name="Chen G.L."/>
            <person name="Cooper D."/>
            <person name="Coutinho P.M."/>
            <person name="Couturier J."/>
            <person name="Covert S."/>
            <person name="Cronk Q."/>
            <person name="Cunningham R."/>
            <person name="Davis J."/>
            <person name="Degroeve S."/>
            <person name="Dejardin A."/>
            <person name="Depamphilis C."/>
            <person name="Detter J."/>
            <person name="Dirks B."/>
            <person name="Dubchak I."/>
            <person name="Duplessis S."/>
            <person name="Ehlting J."/>
            <person name="Ellis B."/>
            <person name="Gendler K."/>
            <person name="Goodstein D."/>
            <person name="Gribskov M."/>
            <person name="Grimwood J."/>
            <person name="Groover A."/>
            <person name="Gunter L."/>
            <person name="Hamberger B."/>
            <person name="Heinze B."/>
            <person name="Helariutta Y."/>
            <person name="Henrissat B."/>
            <person name="Holligan D."/>
            <person name="Holt R."/>
            <person name="Huang W."/>
            <person name="Islam-Faridi N."/>
            <person name="Jones S."/>
            <person name="Jones-Rhoades M."/>
            <person name="Jorgensen R."/>
            <person name="Joshi C."/>
            <person name="Kangasjarvi J."/>
            <person name="Karlsson J."/>
            <person name="Kelleher C."/>
            <person name="Kirkpatrick R."/>
            <person name="Kirst M."/>
            <person name="Kohler A."/>
            <person name="Kalluri U."/>
            <person name="Larimer F."/>
            <person name="Leebens-Mack J."/>
            <person name="Leple J.C."/>
            <person name="Locascio P."/>
            <person name="Lou Y."/>
            <person name="Lucas S."/>
            <person name="Martin F."/>
            <person name="Montanini B."/>
            <person name="Napoli C."/>
            <person name="Nelson D.R."/>
            <person name="Nelson C."/>
            <person name="Nieminen K."/>
            <person name="Nilsson O."/>
            <person name="Pereda V."/>
            <person name="Peter G."/>
            <person name="Philippe R."/>
            <person name="Pilate G."/>
            <person name="Poliakov A."/>
            <person name="Razumovskaya J."/>
            <person name="Richardson P."/>
            <person name="Rinaldi C."/>
            <person name="Ritland K."/>
            <person name="Rouze P."/>
            <person name="Ryaboy D."/>
            <person name="Schmutz J."/>
            <person name="Schrader J."/>
            <person name="Segerman B."/>
            <person name="Shin H."/>
            <person name="Siddiqui A."/>
            <person name="Sterky F."/>
            <person name="Terry A."/>
            <person name="Tsai C.J."/>
            <person name="Uberbacher E."/>
            <person name="Unneberg P."/>
            <person name="Vahala J."/>
            <person name="Wall K."/>
            <person name="Wessler S."/>
            <person name="Yang G."/>
            <person name="Yin T."/>
            <person name="Douglas C."/>
            <person name="Marra M."/>
            <person name="Sandberg G."/>
            <person name="Van de Peer Y."/>
            <person name="Rokhsar D."/>
        </authorList>
    </citation>
    <scope>NUCLEOTIDE SEQUENCE [LARGE SCALE GENOMIC DNA]</scope>
    <source>
        <strain evidence="7">cv. Nisqually</strain>
    </source>
</reference>
<dbReference type="Gene3D" id="4.10.60.10">
    <property type="entry name" value="Zinc finger, CCHC-type"/>
    <property type="match status" value="1"/>
</dbReference>
<organism evidence="6 7">
    <name type="scientific">Populus trichocarpa</name>
    <name type="common">Western balsam poplar</name>
    <name type="synonym">Populus balsamifera subsp. trichocarpa</name>
    <dbReference type="NCBI Taxonomy" id="3694"/>
    <lineage>
        <taxon>Eukaryota</taxon>
        <taxon>Viridiplantae</taxon>
        <taxon>Streptophyta</taxon>
        <taxon>Embryophyta</taxon>
        <taxon>Tracheophyta</taxon>
        <taxon>Spermatophyta</taxon>
        <taxon>Magnoliopsida</taxon>
        <taxon>eudicotyledons</taxon>
        <taxon>Gunneridae</taxon>
        <taxon>Pentapetalae</taxon>
        <taxon>rosids</taxon>
        <taxon>fabids</taxon>
        <taxon>Malpighiales</taxon>
        <taxon>Salicaceae</taxon>
        <taxon>Saliceae</taxon>
        <taxon>Populus</taxon>
    </lineage>
</organism>
<dbReference type="OrthoDB" id="1749805at2759"/>
<gene>
    <name evidence="6" type="ORF">POPTR_007G067000</name>
</gene>
<dbReference type="Gramene" id="Potri.007G067000.2.v4.1">
    <property type="protein sequence ID" value="Potri.007G067000.2.v4.1"/>
    <property type="gene ID" value="Potri.007G067000.v4.1"/>
</dbReference>
<dbReference type="SUPFAM" id="SSF57756">
    <property type="entry name" value="Retrovirus zinc finger-like domains"/>
    <property type="match status" value="1"/>
</dbReference>
<dbReference type="GO" id="GO:0008270">
    <property type="term" value="F:zinc ion binding"/>
    <property type="evidence" value="ECO:0007669"/>
    <property type="project" value="UniProtKB-KW"/>
</dbReference>
<dbReference type="InParanoid" id="A0A3N7F9X5"/>
<evidence type="ECO:0000256" key="2">
    <source>
        <dbReference type="ARBA" id="ARBA00023242"/>
    </source>
</evidence>
<comment type="subcellular location">
    <subcellularLocation>
        <location evidence="1">Nucleus</location>
    </subcellularLocation>
</comment>
<dbReference type="PROSITE" id="PS50158">
    <property type="entry name" value="ZF_CCHC"/>
    <property type="match status" value="1"/>
</dbReference>
<dbReference type="Pfam" id="PF00098">
    <property type="entry name" value="zf-CCHC"/>
    <property type="match status" value="1"/>
</dbReference>
<feature type="domain" description="CCHC-type" evidence="5">
    <location>
        <begin position="63"/>
        <end position="76"/>
    </location>
</feature>
<dbReference type="PANTHER" id="PTHR45843">
    <property type="entry name" value="PEPTIDYL-PROLYL CIS-TRANS ISOMERASE-LIKE 4"/>
    <property type="match status" value="1"/>
</dbReference>
<proteinExistence type="predicted"/>
<dbReference type="GO" id="GO:0005634">
    <property type="term" value="C:nucleus"/>
    <property type="evidence" value="ECO:0000318"/>
    <property type="project" value="GO_Central"/>
</dbReference>
<evidence type="ECO:0000313" key="7">
    <source>
        <dbReference type="Proteomes" id="UP000006729"/>
    </source>
</evidence>